<dbReference type="InterPro" id="IPR052353">
    <property type="entry name" value="Benzoxazolinone_Detox_Enz"/>
</dbReference>
<feature type="domain" description="MOSC" evidence="1">
    <location>
        <begin position="37"/>
        <end position="172"/>
    </location>
</feature>
<dbReference type="Pfam" id="PF03475">
    <property type="entry name" value="YiiM_3-alpha"/>
    <property type="match status" value="1"/>
</dbReference>
<dbReference type="KEGG" id="gms:SOIL9_44800"/>
<dbReference type="InterPro" id="IPR005302">
    <property type="entry name" value="MoCF_Sase_C"/>
</dbReference>
<dbReference type="AlphaFoldDB" id="A0A6P2CZK7"/>
<dbReference type="PANTHER" id="PTHR30212">
    <property type="entry name" value="PROTEIN YIIM"/>
    <property type="match status" value="1"/>
</dbReference>
<proteinExistence type="predicted"/>
<reference evidence="2 3" key="1">
    <citation type="submission" date="2019-05" db="EMBL/GenBank/DDBJ databases">
        <authorList>
            <consortium name="Science for Life Laboratories"/>
        </authorList>
    </citation>
    <scope>NUCLEOTIDE SEQUENCE [LARGE SCALE GENOMIC DNA]</scope>
    <source>
        <strain evidence="2">Soil9</strain>
    </source>
</reference>
<organism evidence="2 3">
    <name type="scientific">Gemmata massiliana</name>
    <dbReference type="NCBI Taxonomy" id="1210884"/>
    <lineage>
        <taxon>Bacteria</taxon>
        <taxon>Pseudomonadati</taxon>
        <taxon>Planctomycetota</taxon>
        <taxon>Planctomycetia</taxon>
        <taxon>Gemmatales</taxon>
        <taxon>Gemmataceae</taxon>
        <taxon>Gemmata</taxon>
    </lineage>
</organism>
<dbReference type="PROSITE" id="PS51340">
    <property type="entry name" value="MOSC"/>
    <property type="match status" value="1"/>
</dbReference>
<sequence>MTGSVLVSVQVGGPQTFGEEGAADPADRPWTTGFIKAPVTGPVALGRTNLSGDGQADLVNHGGPDKAVCVYPEVHYAYWRTDLHRDELPPGAFGENFTVGALAEPDVCIGDVWKVGGAVLQVSQPRQPCWKLARRWRVKDLALRVQQTGFTGWYFRVLQEGVVEAGLPLELMERPEPHWTIERANRVMHHLKSDYAQAAELAALPTLSASWKNTLRTRAEKHTHPDAGKRLNDPHAN</sequence>
<accession>A0A6P2CZK7</accession>
<dbReference type="SUPFAM" id="SSF50800">
    <property type="entry name" value="PK beta-barrel domain-like"/>
    <property type="match status" value="1"/>
</dbReference>
<dbReference type="EMBL" id="LR593886">
    <property type="protein sequence ID" value="VTR93234.1"/>
    <property type="molecule type" value="Genomic_DNA"/>
</dbReference>
<dbReference type="GO" id="GO:0030170">
    <property type="term" value="F:pyridoxal phosphate binding"/>
    <property type="evidence" value="ECO:0007669"/>
    <property type="project" value="InterPro"/>
</dbReference>
<evidence type="ECO:0000313" key="2">
    <source>
        <dbReference type="EMBL" id="VTR93234.1"/>
    </source>
</evidence>
<dbReference type="GO" id="GO:0030151">
    <property type="term" value="F:molybdenum ion binding"/>
    <property type="evidence" value="ECO:0007669"/>
    <property type="project" value="InterPro"/>
</dbReference>
<dbReference type="RefSeq" id="WP_162667998.1">
    <property type="nucleotide sequence ID" value="NZ_LR593886.1"/>
</dbReference>
<dbReference type="PANTHER" id="PTHR30212:SF2">
    <property type="entry name" value="PROTEIN YIIM"/>
    <property type="match status" value="1"/>
</dbReference>
<dbReference type="Proteomes" id="UP000464178">
    <property type="component" value="Chromosome"/>
</dbReference>
<keyword evidence="3" id="KW-1185">Reference proteome</keyword>
<dbReference type="Gene3D" id="2.40.33.20">
    <property type="entry name" value="PK beta-barrel domain-like"/>
    <property type="match status" value="1"/>
</dbReference>
<dbReference type="InterPro" id="IPR011037">
    <property type="entry name" value="Pyrv_Knase-like_insert_dom_sf"/>
</dbReference>
<protein>
    <recommendedName>
        <fullName evidence="1">MOSC domain-containing protein</fullName>
    </recommendedName>
</protein>
<gene>
    <name evidence="2" type="ORF">SOIL9_44800</name>
</gene>
<dbReference type="InterPro" id="IPR005163">
    <property type="entry name" value="Tri_helical_YiiM-like"/>
</dbReference>
<dbReference type="GO" id="GO:0003824">
    <property type="term" value="F:catalytic activity"/>
    <property type="evidence" value="ECO:0007669"/>
    <property type="project" value="InterPro"/>
</dbReference>
<evidence type="ECO:0000313" key="3">
    <source>
        <dbReference type="Proteomes" id="UP000464178"/>
    </source>
</evidence>
<name>A0A6P2CZK7_9BACT</name>
<dbReference type="Pfam" id="PF03473">
    <property type="entry name" value="MOSC"/>
    <property type="match status" value="1"/>
</dbReference>
<evidence type="ECO:0000259" key="1">
    <source>
        <dbReference type="PROSITE" id="PS51340"/>
    </source>
</evidence>